<dbReference type="InterPro" id="IPR035979">
    <property type="entry name" value="RBD_domain_sf"/>
</dbReference>
<dbReference type="GO" id="GO:0003723">
    <property type="term" value="F:RNA binding"/>
    <property type="evidence" value="ECO:0007669"/>
    <property type="project" value="InterPro"/>
</dbReference>
<accession>A0A9W7WB50</accession>
<dbReference type="Gene3D" id="3.30.70.330">
    <property type="match status" value="1"/>
</dbReference>
<evidence type="ECO:0000313" key="3">
    <source>
        <dbReference type="Proteomes" id="UP001059041"/>
    </source>
</evidence>
<dbReference type="Pfam" id="PF00076">
    <property type="entry name" value="RRM_1"/>
    <property type="match status" value="1"/>
</dbReference>
<sequence length="207" mass="23513">MAQDIERHYPGASLYVCNLPYSFSEQQLYRAFSPFGSVVSAKWMMEAGLRSRTAAANHFLLDSLRLLFLKFKNALTFTLQTSWRSSPSVDRQQRASSLRASQAELDVLRPMRLLALPAPSDDAEVIAHLSQIPKILPDGATAPVKTEAQQLGESSHQSPSMWGRWFWMTLNRCLTSRSLSCPTSWSITNVQTTRRHHKRIYGRTRQT</sequence>
<organism evidence="2 3">
    <name type="scientific">Triplophysa rosa</name>
    <name type="common">Cave loach</name>
    <dbReference type="NCBI Taxonomy" id="992332"/>
    <lineage>
        <taxon>Eukaryota</taxon>
        <taxon>Metazoa</taxon>
        <taxon>Chordata</taxon>
        <taxon>Craniata</taxon>
        <taxon>Vertebrata</taxon>
        <taxon>Euteleostomi</taxon>
        <taxon>Actinopterygii</taxon>
        <taxon>Neopterygii</taxon>
        <taxon>Teleostei</taxon>
        <taxon>Ostariophysi</taxon>
        <taxon>Cypriniformes</taxon>
        <taxon>Nemacheilidae</taxon>
        <taxon>Triplophysa</taxon>
    </lineage>
</organism>
<dbReference type="AlphaFoldDB" id="A0A9W7WB50"/>
<comment type="caution">
    <text evidence="2">The sequence shown here is derived from an EMBL/GenBank/DDBJ whole genome shotgun (WGS) entry which is preliminary data.</text>
</comment>
<reference evidence="2" key="1">
    <citation type="submission" date="2021-02" db="EMBL/GenBank/DDBJ databases">
        <title>Comparative genomics reveals that relaxation of natural selection precedes convergent phenotypic evolution of cavefish.</title>
        <authorList>
            <person name="Peng Z."/>
        </authorList>
    </citation>
    <scope>NUCLEOTIDE SEQUENCE</scope>
    <source>
        <tissue evidence="2">Muscle</tissue>
    </source>
</reference>
<feature type="domain" description="RRM" evidence="1">
    <location>
        <begin position="14"/>
        <end position="46"/>
    </location>
</feature>
<evidence type="ECO:0000313" key="2">
    <source>
        <dbReference type="EMBL" id="KAI7791613.1"/>
    </source>
</evidence>
<dbReference type="SUPFAM" id="SSF54928">
    <property type="entry name" value="RNA-binding domain, RBD"/>
    <property type="match status" value="1"/>
</dbReference>
<dbReference type="InterPro" id="IPR000504">
    <property type="entry name" value="RRM_dom"/>
</dbReference>
<protein>
    <recommendedName>
        <fullName evidence="1">RRM domain-containing protein</fullName>
    </recommendedName>
</protein>
<name>A0A9W7WB50_TRIRA</name>
<evidence type="ECO:0000259" key="1">
    <source>
        <dbReference type="Pfam" id="PF00076"/>
    </source>
</evidence>
<dbReference type="Proteomes" id="UP001059041">
    <property type="component" value="Linkage Group LG24"/>
</dbReference>
<keyword evidence="3" id="KW-1185">Reference proteome</keyword>
<proteinExistence type="predicted"/>
<dbReference type="EMBL" id="JAFHDT010000024">
    <property type="protein sequence ID" value="KAI7791613.1"/>
    <property type="molecule type" value="Genomic_DNA"/>
</dbReference>
<gene>
    <name evidence="2" type="ORF">IRJ41_001674</name>
</gene>
<dbReference type="InterPro" id="IPR012677">
    <property type="entry name" value="Nucleotide-bd_a/b_plait_sf"/>
</dbReference>